<dbReference type="Proteomes" id="UP000527143">
    <property type="component" value="Unassembled WGS sequence"/>
</dbReference>
<gene>
    <name evidence="1" type="ORF">FHT02_004172</name>
</gene>
<reference evidence="1 2" key="1">
    <citation type="submission" date="2020-08" db="EMBL/GenBank/DDBJ databases">
        <title>Genomic Encyclopedia of Type Strains, Phase IV (KMG-IV): sequencing the most valuable type-strain genomes for metagenomic binning, comparative biology and taxonomic classification.</title>
        <authorList>
            <person name="Goeker M."/>
        </authorList>
    </citation>
    <scope>NUCLEOTIDE SEQUENCE [LARGE SCALE GENOMIC DNA]</scope>
    <source>
        <strain evidence="1 2">DSM 26736</strain>
    </source>
</reference>
<evidence type="ECO:0000313" key="1">
    <source>
        <dbReference type="EMBL" id="MBB5712910.1"/>
    </source>
</evidence>
<dbReference type="RefSeq" id="WP_281393333.1">
    <property type="nucleotide sequence ID" value="NZ_JACIJF010000030.1"/>
</dbReference>
<dbReference type="EMBL" id="JACIJF010000030">
    <property type="protein sequence ID" value="MBB5712910.1"/>
    <property type="molecule type" value="Genomic_DNA"/>
</dbReference>
<dbReference type="AlphaFoldDB" id="A0A840YTB4"/>
<organism evidence="1 2">
    <name type="scientific">Sphingomonas xinjiangensis</name>
    <dbReference type="NCBI Taxonomy" id="643568"/>
    <lineage>
        <taxon>Bacteria</taxon>
        <taxon>Pseudomonadati</taxon>
        <taxon>Pseudomonadota</taxon>
        <taxon>Alphaproteobacteria</taxon>
        <taxon>Sphingomonadales</taxon>
        <taxon>Sphingomonadaceae</taxon>
        <taxon>Sphingomonas</taxon>
    </lineage>
</organism>
<proteinExistence type="predicted"/>
<protein>
    <submittedName>
        <fullName evidence="1">Uncharacterized protein</fullName>
    </submittedName>
</protein>
<comment type="caution">
    <text evidence="1">The sequence shown here is derived from an EMBL/GenBank/DDBJ whole genome shotgun (WGS) entry which is preliminary data.</text>
</comment>
<keyword evidence="2" id="KW-1185">Reference proteome</keyword>
<evidence type="ECO:0000313" key="2">
    <source>
        <dbReference type="Proteomes" id="UP000527143"/>
    </source>
</evidence>
<accession>A0A840YTB4</accession>
<name>A0A840YTB4_9SPHN</name>
<sequence length="41" mass="4837">MPAPGRDVLRLMTLRSNDEFSTTVYGYDDRFWASKTRSRHC</sequence>